<dbReference type="InterPro" id="IPR011333">
    <property type="entry name" value="SKP1/BTB/POZ_sf"/>
</dbReference>
<organism evidence="2 3">
    <name type="scientific">Rhizoctonia solani</name>
    <dbReference type="NCBI Taxonomy" id="456999"/>
    <lineage>
        <taxon>Eukaryota</taxon>
        <taxon>Fungi</taxon>
        <taxon>Dikarya</taxon>
        <taxon>Basidiomycota</taxon>
        <taxon>Agaricomycotina</taxon>
        <taxon>Agaricomycetes</taxon>
        <taxon>Cantharellales</taxon>
        <taxon>Ceratobasidiaceae</taxon>
        <taxon>Rhizoctonia</taxon>
    </lineage>
</organism>
<dbReference type="InterPro" id="IPR000210">
    <property type="entry name" value="BTB/POZ_dom"/>
</dbReference>
<dbReference type="Pfam" id="PF00651">
    <property type="entry name" value="BTB"/>
    <property type="match status" value="1"/>
</dbReference>
<dbReference type="Gene3D" id="3.30.710.10">
    <property type="entry name" value="Potassium Channel Kv1.1, Chain A"/>
    <property type="match status" value="1"/>
</dbReference>
<evidence type="ECO:0000313" key="2">
    <source>
        <dbReference type="EMBL" id="CAE6503377.1"/>
    </source>
</evidence>
<evidence type="ECO:0000313" key="3">
    <source>
        <dbReference type="Proteomes" id="UP000663853"/>
    </source>
</evidence>
<accession>A0A8H3CX44</accession>
<protein>
    <recommendedName>
        <fullName evidence="1">BTB domain-containing protein</fullName>
    </recommendedName>
</protein>
<sequence length="308" mass="34740">MPKQSSHTTDGSFQHHIHYHKAGNVILQAQAVLFRVHRAKLSRCSKLLEDMINSAPVMTSGKRSSKKMPKIELPDDPNELALLLDFVYQYKIDYGNTEKCLRLVSLAHRYQVPLLVSTCLGHIKSQLPTGVTVKDFRAAEKYRIDHSLVPLALRVAKRVNAPEIIPWAIYMLSTESLDPKRVWFAQLPAEDQLFVKSFTKKLQAVKKLKQDLVKKWNDQISDYMFSECSEGNENCLRQVPGDDREDCVGDLSMGSRETADPLYTGSVYITSNSASGEFCQSCEEELSERAGDVFGAFFNDMRNVAQGS</sequence>
<proteinExistence type="predicted"/>
<reference evidence="2" key="1">
    <citation type="submission" date="2021-01" db="EMBL/GenBank/DDBJ databases">
        <authorList>
            <person name="Kaushik A."/>
        </authorList>
    </citation>
    <scope>NUCLEOTIDE SEQUENCE</scope>
    <source>
        <strain evidence="2">AG6-10EEA</strain>
    </source>
</reference>
<dbReference type="SUPFAM" id="SSF54695">
    <property type="entry name" value="POZ domain"/>
    <property type="match status" value="1"/>
</dbReference>
<dbReference type="Proteomes" id="UP000663853">
    <property type="component" value="Unassembled WGS sequence"/>
</dbReference>
<dbReference type="PROSITE" id="PS50097">
    <property type="entry name" value="BTB"/>
    <property type="match status" value="1"/>
</dbReference>
<feature type="domain" description="BTB" evidence="1">
    <location>
        <begin position="23"/>
        <end position="96"/>
    </location>
</feature>
<dbReference type="CDD" id="cd18186">
    <property type="entry name" value="BTB_POZ_ZBTB_KLHL-like"/>
    <property type="match status" value="1"/>
</dbReference>
<dbReference type="SMART" id="SM00225">
    <property type="entry name" value="BTB"/>
    <property type="match status" value="1"/>
</dbReference>
<name>A0A8H3CX44_9AGAM</name>
<comment type="caution">
    <text evidence="2">The sequence shown here is derived from an EMBL/GenBank/DDBJ whole genome shotgun (WGS) entry which is preliminary data.</text>
</comment>
<dbReference type="AlphaFoldDB" id="A0A8H3CX44"/>
<evidence type="ECO:0000259" key="1">
    <source>
        <dbReference type="PROSITE" id="PS50097"/>
    </source>
</evidence>
<dbReference type="EMBL" id="CAJMXA010003565">
    <property type="protein sequence ID" value="CAE6503377.1"/>
    <property type="molecule type" value="Genomic_DNA"/>
</dbReference>
<gene>
    <name evidence="2" type="ORF">RDB_LOCUS115843</name>
</gene>